<dbReference type="Gene3D" id="2.60.40.4380">
    <property type="entry name" value="Translational regulator CsrA"/>
    <property type="match status" value="1"/>
</dbReference>
<evidence type="ECO:0000313" key="5">
    <source>
        <dbReference type="EMBL" id="PHQ35080.1"/>
    </source>
</evidence>
<keyword evidence="6" id="KW-1185">Reference proteome</keyword>
<dbReference type="GO" id="GO:0006402">
    <property type="term" value="P:mRNA catabolic process"/>
    <property type="evidence" value="ECO:0007669"/>
    <property type="project" value="InterPro"/>
</dbReference>
<comment type="function">
    <text evidence="4">A translational regulator that binds mRNA to regulate translation initiation and/or mRNA stability. Usually binds in the 5'-UTR at or near the Shine-Dalgarno sequence preventing ribosome-binding, thus repressing translation. Its main target seems to be the major flagellin gene, while its function is anatagonized by FliW.</text>
</comment>
<sequence length="203" mass="22215">MLVLSRKIGQSICLPGSDTTITIAKATRNRVSLAIDAPREIAVSRGELSSPDDEDTVVEEDIATLWRPKPKSRAAQTAPTRACTPEPANILVAITNADERRRYADAFRSAGYRASEATDGLSCLSALRSDLFDMLVIDQHLIWGSGDGVIEVMHHDTSMEQIPVVLLNFPSPNESTGRDPNGQRELRCDEVVYIVQRRLAGSV</sequence>
<dbReference type="GO" id="GO:0048027">
    <property type="term" value="F:mRNA 5'-UTR binding"/>
    <property type="evidence" value="ECO:0007669"/>
    <property type="project" value="UniProtKB-UniRule"/>
</dbReference>
<keyword evidence="4" id="KW-1005">Bacterial flagellum biogenesis</keyword>
<proteinExistence type="inferred from homology"/>
<dbReference type="EMBL" id="NIZW01000008">
    <property type="protein sequence ID" value="PHQ35080.1"/>
    <property type="molecule type" value="Genomic_DNA"/>
</dbReference>
<evidence type="ECO:0000256" key="4">
    <source>
        <dbReference type="HAMAP-Rule" id="MF_00167"/>
    </source>
</evidence>
<dbReference type="RefSeq" id="WP_099260838.1">
    <property type="nucleotide sequence ID" value="NZ_NIZW01000008.1"/>
</dbReference>
<dbReference type="SUPFAM" id="SSF117130">
    <property type="entry name" value="CsrA-like"/>
    <property type="match status" value="1"/>
</dbReference>
<keyword evidence="4" id="KW-0678">Repressor</keyword>
<comment type="subunit">
    <text evidence="4">Homodimer; the beta-strands of each monomer intercalate to form a hydrophobic core, while the alpha-helices form wings that extend away from the core.</text>
</comment>
<dbReference type="InterPro" id="IPR011006">
    <property type="entry name" value="CheY-like_superfamily"/>
</dbReference>
<evidence type="ECO:0000256" key="2">
    <source>
        <dbReference type="ARBA" id="ARBA00022845"/>
    </source>
</evidence>
<dbReference type="GeneID" id="90608805"/>
<gene>
    <name evidence="4" type="primary">csrA</name>
    <name evidence="5" type="ORF">CEE69_11690</name>
</gene>
<comment type="caution">
    <text evidence="5">The sequence shown here is derived from an EMBL/GenBank/DDBJ whole genome shotgun (WGS) entry which is preliminary data.</text>
</comment>
<dbReference type="SUPFAM" id="SSF52172">
    <property type="entry name" value="CheY-like"/>
    <property type="match status" value="1"/>
</dbReference>
<dbReference type="PANTHER" id="PTHR34984:SF1">
    <property type="entry name" value="CARBON STORAGE REGULATOR"/>
    <property type="match status" value="1"/>
</dbReference>
<evidence type="ECO:0000256" key="3">
    <source>
        <dbReference type="ARBA" id="ARBA00022884"/>
    </source>
</evidence>
<keyword evidence="3 4" id="KW-0694">RNA-binding</keyword>
<dbReference type="Proteomes" id="UP000225740">
    <property type="component" value="Unassembled WGS sequence"/>
</dbReference>
<dbReference type="GO" id="GO:0006109">
    <property type="term" value="P:regulation of carbohydrate metabolic process"/>
    <property type="evidence" value="ECO:0007669"/>
    <property type="project" value="InterPro"/>
</dbReference>
<comment type="similarity">
    <text evidence="4">Belongs to the CsrA/RsmA family.</text>
</comment>
<comment type="subcellular location">
    <subcellularLocation>
        <location evidence="4">Cytoplasm</location>
    </subcellularLocation>
</comment>
<organism evidence="5 6">
    <name type="scientific">Rhodopirellula bahusiensis</name>
    <dbReference type="NCBI Taxonomy" id="2014065"/>
    <lineage>
        <taxon>Bacteria</taxon>
        <taxon>Pseudomonadati</taxon>
        <taxon>Planctomycetota</taxon>
        <taxon>Planctomycetia</taxon>
        <taxon>Pirellulales</taxon>
        <taxon>Pirellulaceae</taxon>
        <taxon>Rhodopirellula</taxon>
    </lineage>
</organism>
<keyword evidence="2 4" id="KW-0810">Translation regulation</keyword>
<name>A0A2G1W8C9_9BACT</name>
<dbReference type="InterPro" id="IPR003751">
    <property type="entry name" value="CsrA"/>
</dbReference>
<dbReference type="GO" id="GO:1902208">
    <property type="term" value="P:regulation of bacterial-type flagellum assembly"/>
    <property type="evidence" value="ECO:0007669"/>
    <property type="project" value="UniProtKB-UniRule"/>
</dbReference>
<dbReference type="AlphaFoldDB" id="A0A2G1W8C9"/>
<reference evidence="5 6" key="1">
    <citation type="submission" date="2017-06" db="EMBL/GenBank/DDBJ databases">
        <title>Description of Rhodopirellula bahusiensis sp. nov.</title>
        <authorList>
            <person name="Kizina J."/>
            <person name="Harder J."/>
        </authorList>
    </citation>
    <scope>NUCLEOTIDE SEQUENCE [LARGE SCALE GENOMIC DNA]</scope>
    <source>
        <strain evidence="5 6">SWK21</strain>
    </source>
</reference>
<evidence type="ECO:0000313" key="6">
    <source>
        <dbReference type="Proteomes" id="UP000225740"/>
    </source>
</evidence>
<keyword evidence="1 4" id="KW-0963">Cytoplasm</keyword>
<dbReference type="Gene3D" id="3.40.50.2300">
    <property type="match status" value="1"/>
</dbReference>
<dbReference type="PANTHER" id="PTHR34984">
    <property type="entry name" value="CARBON STORAGE REGULATOR"/>
    <property type="match status" value="1"/>
</dbReference>
<dbReference type="GO" id="GO:0044781">
    <property type="term" value="P:bacterial-type flagellum organization"/>
    <property type="evidence" value="ECO:0007669"/>
    <property type="project" value="UniProtKB-KW"/>
</dbReference>
<dbReference type="Pfam" id="PF02599">
    <property type="entry name" value="CsrA"/>
    <property type="match status" value="1"/>
</dbReference>
<dbReference type="InterPro" id="IPR036107">
    <property type="entry name" value="CsrA_sf"/>
</dbReference>
<accession>A0A2G1W8C9</accession>
<protein>
    <recommendedName>
        <fullName evidence="4">Translational regulator CsrA</fullName>
    </recommendedName>
</protein>
<evidence type="ECO:0000256" key="1">
    <source>
        <dbReference type="ARBA" id="ARBA00022490"/>
    </source>
</evidence>
<dbReference type="GO" id="GO:0005829">
    <property type="term" value="C:cytosol"/>
    <property type="evidence" value="ECO:0007669"/>
    <property type="project" value="TreeGrafter"/>
</dbReference>
<dbReference type="HAMAP" id="MF_00167">
    <property type="entry name" value="CsrA"/>
    <property type="match status" value="1"/>
</dbReference>
<dbReference type="OrthoDB" id="292005at2"/>
<dbReference type="GO" id="GO:0045947">
    <property type="term" value="P:negative regulation of translational initiation"/>
    <property type="evidence" value="ECO:0007669"/>
    <property type="project" value="UniProtKB-UniRule"/>
</dbReference>